<dbReference type="AlphaFoldDB" id="A0A1W1VWW8"/>
<evidence type="ECO:0000313" key="2">
    <source>
        <dbReference type="EMBL" id="SMB97753.1"/>
    </source>
</evidence>
<evidence type="ECO:0000256" key="1">
    <source>
        <dbReference type="SAM" id="MobiDB-lite"/>
    </source>
</evidence>
<dbReference type="STRING" id="695939.SAMN00790413_06163"/>
<protein>
    <submittedName>
        <fullName evidence="2">Uncharacterized protein</fullName>
    </submittedName>
</protein>
<proteinExistence type="predicted"/>
<dbReference type="Proteomes" id="UP000192582">
    <property type="component" value="Unassembled WGS sequence"/>
</dbReference>
<reference evidence="2 3" key="1">
    <citation type="submission" date="2017-04" db="EMBL/GenBank/DDBJ databases">
        <authorList>
            <person name="Afonso C.L."/>
            <person name="Miller P.J."/>
            <person name="Scott M.A."/>
            <person name="Spackman E."/>
            <person name="Goraichik I."/>
            <person name="Dimitrov K.M."/>
            <person name="Suarez D.L."/>
            <person name="Swayne D.E."/>
        </authorList>
    </citation>
    <scope>NUCLEOTIDE SEQUENCE [LARGE SCALE GENOMIC DNA]</scope>
    <source>
        <strain evidence="2 3">KR-140</strain>
    </source>
</reference>
<accession>A0A1W1VWW8</accession>
<feature type="region of interest" description="Disordered" evidence="1">
    <location>
        <begin position="66"/>
        <end position="89"/>
    </location>
</feature>
<name>A0A1W1VWW8_9DEIO</name>
<dbReference type="EMBL" id="FWWU01000011">
    <property type="protein sequence ID" value="SMB97753.1"/>
    <property type="molecule type" value="Genomic_DNA"/>
</dbReference>
<organism evidence="2 3">
    <name type="scientific">Deinococcus hopiensis KR-140</name>
    <dbReference type="NCBI Taxonomy" id="695939"/>
    <lineage>
        <taxon>Bacteria</taxon>
        <taxon>Thermotogati</taxon>
        <taxon>Deinococcota</taxon>
        <taxon>Deinococci</taxon>
        <taxon>Deinococcales</taxon>
        <taxon>Deinococcaceae</taxon>
        <taxon>Deinococcus</taxon>
    </lineage>
</organism>
<keyword evidence="3" id="KW-1185">Reference proteome</keyword>
<gene>
    <name evidence="2" type="ORF">SAMN00790413_06163</name>
</gene>
<evidence type="ECO:0000313" key="3">
    <source>
        <dbReference type="Proteomes" id="UP000192582"/>
    </source>
</evidence>
<sequence length="89" mass="9799">MLLGACWLHHRLVQFADGPNGNTTLRGNPDAQEAATTGSQRLVRCLDVRPTSRQYRRDMTVMKRRMTASLPQPPSTAAGHLLGSLDSLQ</sequence>